<dbReference type="Proteomes" id="UP001597237">
    <property type="component" value="Unassembled WGS sequence"/>
</dbReference>
<organism evidence="2 3">
    <name type="scientific">Phenylobacterium terrae</name>
    <dbReference type="NCBI Taxonomy" id="2665495"/>
    <lineage>
        <taxon>Bacteria</taxon>
        <taxon>Pseudomonadati</taxon>
        <taxon>Pseudomonadota</taxon>
        <taxon>Alphaproteobacteria</taxon>
        <taxon>Caulobacterales</taxon>
        <taxon>Caulobacteraceae</taxon>
        <taxon>Phenylobacterium</taxon>
    </lineage>
</organism>
<sequence length="45" mass="5329">MESEGVEPFVPKDDESPEVIAPAERQSRRWPVQYERFHTYPHDDA</sequence>
<feature type="region of interest" description="Disordered" evidence="1">
    <location>
        <begin position="1"/>
        <end position="27"/>
    </location>
</feature>
<evidence type="ECO:0000313" key="3">
    <source>
        <dbReference type="Proteomes" id="UP001597237"/>
    </source>
</evidence>
<gene>
    <name evidence="2" type="ORF">ACFSC0_19030</name>
</gene>
<protein>
    <submittedName>
        <fullName evidence="2">Uncharacterized protein</fullName>
    </submittedName>
</protein>
<accession>A0ABW4N6E2</accession>
<proteinExistence type="predicted"/>
<keyword evidence="3" id="KW-1185">Reference proteome</keyword>
<dbReference type="RefSeq" id="WP_377281561.1">
    <property type="nucleotide sequence ID" value="NZ_JBHRSI010000004.1"/>
</dbReference>
<dbReference type="EMBL" id="JBHUEY010000006">
    <property type="protein sequence ID" value="MFD1785501.1"/>
    <property type="molecule type" value="Genomic_DNA"/>
</dbReference>
<evidence type="ECO:0000313" key="2">
    <source>
        <dbReference type="EMBL" id="MFD1785501.1"/>
    </source>
</evidence>
<reference evidence="3" key="1">
    <citation type="journal article" date="2019" name="Int. J. Syst. Evol. Microbiol.">
        <title>The Global Catalogue of Microorganisms (GCM) 10K type strain sequencing project: providing services to taxonomists for standard genome sequencing and annotation.</title>
        <authorList>
            <consortium name="The Broad Institute Genomics Platform"/>
            <consortium name="The Broad Institute Genome Sequencing Center for Infectious Disease"/>
            <person name="Wu L."/>
            <person name="Ma J."/>
        </authorList>
    </citation>
    <scope>NUCLEOTIDE SEQUENCE [LARGE SCALE GENOMIC DNA]</scope>
    <source>
        <strain evidence="3">DFY28</strain>
    </source>
</reference>
<name>A0ABW4N6E2_9CAUL</name>
<evidence type="ECO:0000256" key="1">
    <source>
        <dbReference type="SAM" id="MobiDB-lite"/>
    </source>
</evidence>
<comment type="caution">
    <text evidence="2">The sequence shown here is derived from an EMBL/GenBank/DDBJ whole genome shotgun (WGS) entry which is preliminary data.</text>
</comment>